<dbReference type="InterPro" id="IPR003169">
    <property type="entry name" value="GYF"/>
</dbReference>
<comment type="caution">
    <text evidence="17">The sequence shown here is derived from an EMBL/GenBank/DDBJ whole genome shotgun (WGS) entry which is preliminary data.</text>
</comment>
<dbReference type="SMART" id="SM00317">
    <property type="entry name" value="SET"/>
    <property type="match status" value="1"/>
</dbReference>
<evidence type="ECO:0000256" key="12">
    <source>
        <dbReference type="ARBA" id="ARBA00047583"/>
    </source>
</evidence>
<dbReference type="GO" id="GO:0048188">
    <property type="term" value="C:Set1C/COMPASS complex"/>
    <property type="evidence" value="ECO:0007669"/>
    <property type="project" value="InterPro"/>
</dbReference>
<name>A0A2G9G791_9LAMI</name>
<dbReference type="CDD" id="cd19169">
    <property type="entry name" value="SET_SETD1"/>
    <property type="match status" value="1"/>
</dbReference>
<comment type="subcellular location">
    <subcellularLocation>
        <location evidence="1">Nucleus</location>
    </subcellularLocation>
</comment>
<evidence type="ECO:0000256" key="1">
    <source>
        <dbReference type="ARBA" id="ARBA00004123"/>
    </source>
</evidence>
<evidence type="ECO:0000256" key="3">
    <source>
        <dbReference type="ARBA" id="ARBA00022603"/>
    </source>
</evidence>
<evidence type="ECO:0000256" key="7">
    <source>
        <dbReference type="ARBA" id="ARBA00022884"/>
    </source>
</evidence>
<evidence type="ECO:0000256" key="8">
    <source>
        <dbReference type="ARBA" id="ARBA00023015"/>
    </source>
</evidence>
<keyword evidence="3 17" id="KW-0489">Methyltransferase</keyword>
<dbReference type="AlphaFoldDB" id="A0A2G9G791"/>
<keyword evidence="8" id="KW-0805">Transcription regulation</keyword>
<keyword evidence="4 17" id="KW-0808">Transferase</keyword>
<dbReference type="PROSITE" id="PS50868">
    <property type="entry name" value="POST_SET"/>
    <property type="match status" value="1"/>
</dbReference>
<feature type="domain" description="Post-SET" evidence="16">
    <location>
        <begin position="1065"/>
        <end position="1081"/>
    </location>
</feature>
<dbReference type="Proteomes" id="UP000231279">
    <property type="component" value="Unassembled WGS sequence"/>
</dbReference>
<dbReference type="InterPro" id="IPR001214">
    <property type="entry name" value="SET_dom"/>
</dbReference>
<dbReference type="PANTHER" id="PTHR45814:SF2">
    <property type="entry name" value="HISTONE-LYSINE N-METHYLTRANSFERASE SETD1"/>
    <property type="match status" value="1"/>
</dbReference>
<comment type="catalytic activity">
    <reaction evidence="11">
        <text>L-lysyl(4)-[histone H3] + 3 S-adenosyl-L-methionine = N(6),N(6),N(6)-trimethyl-L-lysyl(4)-[histone H3] + 3 S-adenosyl-L-homocysteine + 3 H(+)</text>
        <dbReference type="Rhea" id="RHEA:60260"/>
        <dbReference type="Rhea" id="RHEA-COMP:15537"/>
        <dbReference type="Rhea" id="RHEA-COMP:15547"/>
        <dbReference type="ChEBI" id="CHEBI:15378"/>
        <dbReference type="ChEBI" id="CHEBI:29969"/>
        <dbReference type="ChEBI" id="CHEBI:57856"/>
        <dbReference type="ChEBI" id="CHEBI:59789"/>
        <dbReference type="ChEBI" id="CHEBI:61961"/>
        <dbReference type="EC" id="2.1.1.354"/>
    </reaction>
</comment>
<dbReference type="InterPro" id="IPR037841">
    <property type="entry name" value="SET_SETD1A/B"/>
</dbReference>
<evidence type="ECO:0000259" key="16">
    <source>
        <dbReference type="PROSITE" id="PS50868"/>
    </source>
</evidence>
<dbReference type="PANTHER" id="PTHR45814">
    <property type="entry name" value="HISTONE-LYSINE N-METHYLTRANSFERASE SETD1"/>
    <property type="match status" value="1"/>
</dbReference>
<dbReference type="Gene3D" id="2.170.270.10">
    <property type="entry name" value="SET domain"/>
    <property type="match status" value="1"/>
</dbReference>
<evidence type="ECO:0000256" key="5">
    <source>
        <dbReference type="ARBA" id="ARBA00022691"/>
    </source>
</evidence>
<evidence type="ECO:0000256" key="10">
    <source>
        <dbReference type="ARBA" id="ARBA00023242"/>
    </source>
</evidence>
<dbReference type="EMBL" id="NKXS01006544">
    <property type="protein sequence ID" value="PIN01171.1"/>
    <property type="molecule type" value="Genomic_DNA"/>
</dbReference>
<keyword evidence="5" id="KW-0949">S-adenosyl-L-methionine</keyword>
<feature type="domain" description="GYF" evidence="15">
    <location>
        <begin position="136"/>
        <end position="188"/>
    </location>
</feature>
<dbReference type="OrthoDB" id="308383at2759"/>
<evidence type="ECO:0000313" key="17">
    <source>
        <dbReference type="EMBL" id="PIN01171.1"/>
    </source>
</evidence>
<comment type="catalytic activity">
    <reaction evidence="13">
        <text>N(6),N(6)-dimethyl-L-lysyl(4)-[histone H3] + S-adenosyl-L-methionine = N(6),N(6),N(6)-trimethyl-L-lysyl(4)-[histone H3] + S-adenosyl-L-homocysteine + H(+)</text>
        <dbReference type="Rhea" id="RHEA:60272"/>
        <dbReference type="Rhea" id="RHEA-COMP:15537"/>
        <dbReference type="Rhea" id="RHEA-COMP:15540"/>
        <dbReference type="ChEBI" id="CHEBI:15378"/>
        <dbReference type="ChEBI" id="CHEBI:57856"/>
        <dbReference type="ChEBI" id="CHEBI:59789"/>
        <dbReference type="ChEBI" id="CHEBI:61961"/>
        <dbReference type="ChEBI" id="CHEBI:61976"/>
    </reaction>
</comment>
<comment type="catalytic activity">
    <reaction evidence="12">
        <text>N(6)-methyl-L-lysyl(4)-[histone H3] + S-adenosyl-L-methionine = N(6),N(6)-dimethyl-L-lysyl(4)-[histone H3] + S-adenosyl-L-homocysteine + H(+)</text>
        <dbReference type="Rhea" id="RHEA:60268"/>
        <dbReference type="Rhea" id="RHEA-COMP:15540"/>
        <dbReference type="Rhea" id="RHEA-COMP:15543"/>
        <dbReference type="ChEBI" id="CHEBI:15378"/>
        <dbReference type="ChEBI" id="CHEBI:57856"/>
        <dbReference type="ChEBI" id="CHEBI:59789"/>
        <dbReference type="ChEBI" id="CHEBI:61929"/>
        <dbReference type="ChEBI" id="CHEBI:61976"/>
    </reaction>
</comment>
<dbReference type="EC" id="2.1.1.354" evidence="2"/>
<sequence>MSGEVIGNEAEISHTCDVGGSSNRSPAHVTGWMYINQNGQMCGPYIHQQLYEGLYTGFLPEELPVYPVLNGNLLNPVPLNYFTQFPDHVPTGFVYLNVAFCHVRESTNDDTGSNHQILISEKSDTDPNFPMQLGDESCWLFEDEKGRKHGPHSLTELYSWCYYGYIQNSSKIYHTGNKNKPLDLQSLLNTWKKTRVGANDQGVGTALNLIAEISEEVCSQLHFGIMKTARKVVLDEIVSHIISESPPTKKIYKNHKIEPVIQSAKSFSSYGSMPEKCHERKEYISFGDEVEVCNTIEERFLSTETRRSPPIVKSIGSFENFCAAYTFVSRVLFESCLQVMWNAIFYDPVAEYSSAWRKKKRWLSPGYAVEQCIPHGGFALQIENLPAEHLIQEQDSSTSDVDCPPGFELVRTTIGIQSQSPSVSSLCDRETSSEGTLLNSDTSSDGMKLILECIFNDLHSSSMLSLVRHLKRLVDEEVKTVVHFPQSCHMKEVVLNSSHMQNHTSGYDSPKAVHASVLILSDGHQCPPQFRRYLLHQSVVQGQEVRMTNLSKGVFQKLPMHLDDSASIEVDEFCPAHNEESIEQNVPLHFSKGGFQKLPVHLDDASSIAVIDELRPPRSEEIVERCALSQIREVESFKLDRHMWKTTFQVALMISRLRIYDCVMRKLKSLYFDDAIQKAMISICSLRRYESRNKGALCMANNEKPDGSLLLGKYMYSRRRKFGKESGSFFRSLSMGGPNHLKKASKRPRRCHTLQNIHQAGKVENIISDLEKKVPEHDSRKPCAEASILGEKGSSLHISCKVSKLKRKQLIDDTQHSCPGKVQKLANGTSKQTLRQRVEVPTIKRSKSKAARPCPPSDGCARSSMDGWEWRKWVLNASPAERANVRGTHIHPQSINSECSGSHSSNVKGLSARTNRVKLRNLLAAAEGADLLKATQLKARKKHLRFQRSKIHDWGLVALEPIEAEDFVIEYVGELIRPCISDIRERQYEKMGIGSSYLFRLDDGYVVDATKRGGIARFINHSCEPNCYTKVISVEGQKKIFIYAKRHISAGEELTYNYKFPLEEKKIPCNCGSRRCRGSLN</sequence>
<dbReference type="InterPro" id="IPR044570">
    <property type="entry name" value="Set1-like"/>
</dbReference>
<keyword evidence="10" id="KW-0539">Nucleus</keyword>
<dbReference type="GO" id="GO:0032259">
    <property type="term" value="P:methylation"/>
    <property type="evidence" value="ECO:0007669"/>
    <property type="project" value="UniProtKB-KW"/>
</dbReference>
<dbReference type="InterPro" id="IPR035445">
    <property type="entry name" value="GYF-like_dom_sf"/>
</dbReference>
<evidence type="ECO:0000259" key="15">
    <source>
        <dbReference type="PROSITE" id="PS50829"/>
    </source>
</evidence>
<organism evidence="17 18">
    <name type="scientific">Handroanthus impetiginosus</name>
    <dbReference type="NCBI Taxonomy" id="429701"/>
    <lineage>
        <taxon>Eukaryota</taxon>
        <taxon>Viridiplantae</taxon>
        <taxon>Streptophyta</taxon>
        <taxon>Embryophyta</taxon>
        <taxon>Tracheophyta</taxon>
        <taxon>Spermatophyta</taxon>
        <taxon>Magnoliopsida</taxon>
        <taxon>eudicotyledons</taxon>
        <taxon>Gunneridae</taxon>
        <taxon>Pentapetalae</taxon>
        <taxon>asterids</taxon>
        <taxon>lamiids</taxon>
        <taxon>Lamiales</taxon>
        <taxon>Bignoniaceae</taxon>
        <taxon>Crescentiina</taxon>
        <taxon>Tabebuia alliance</taxon>
        <taxon>Handroanthus</taxon>
    </lineage>
</organism>
<evidence type="ECO:0000256" key="9">
    <source>
        <dbReference type="ARBA" id="ARBA00023163"/>
    </source>
</evidence>
<proteinExistence type="predicted"/>
<dbReference type="STRING" id="429701.A0A2G9G791"/>
<dbReference type="InterPro" id="IPR003616">
    <property type="entry name" value="Post-SET_dom"/>
</dbReference>
<evidence type="ECO:0000259" key="14">
    <source>
        <dbReference type="PROSITE" id="PS50280"/>
    </source>
</evidence>
<dbReference type="SUPFAM" id="SSF55277">
    <property type="entry name" value="GYF domain"/>
    <property type="match status" value="1"/>
</dbReference>
<gene>
    <name evidence="17" type="ORF">CDL12_26324</name>
</gene>
<dbReference type="Gene3D" id="3.30.1490.40">
    <property type="match status" value="1"/>
</dbReference>
<evidence type="ECO:0000256" key="2">
    <source>
        <dbReference type="ARBA" id="ARBA00012182"/>
    </source>
</evidence>
<keyword evidence="7" id="KW-0694">RNA-binding</keyword>
<evidence type="ECO:0000313" key="18">
    <source>
        <dbReference type="Proteomes" id="UP000231279"/>
    </source>
</evidence>
<evidence type="ECO:0000256" key="13">
    <source>
        <dbReference type="ARBA" id="ARBA00049129"/>
    </source>
</evidence>
<dbReference type="Pfam" id="PF00856">
    <property type="entry name" value="SET"/>
    <property type="match status" value="1"/>
</dbReference>
<accession>A0A2G9G791</accession>
<dbReference type="PROSITE" id="PS50829">
    <property type="entry name" value="GYF"/>
    <property type="match status" value="1"/>
</dbReference>
<keyword evidence="18" id="KW-1185">Reference proteome</keyword>
<evidence type="ECO:0000256" key="4">
    <source>
        <dbReference type="ARBA" id="ARBA00022679"/>
    </source>
</evidence>
<dbReference type="SMART" id="SM00508">
    <property type="entry name" value="PostSET"/>
    <property type="match status" value="1"/>
</dbReference>
<dbReference type="GO" id="GO:0140999">
    <property type="term" value="F:histone H3K4 trimethyltransferase activity"/>
    <property type="evidence" value="ECO:0007669"/>
    <property type="project" value="UniProtKB-EC"/>
</dbReference>
<reference evidence="18" key="1">
    <citation type="journal article" date="2018" name="Gigascience">
        <title>Genome assembly of the Pink Ipe (Handroanthus impetiginosus, Bignoniaceae), a highly valued, ecologically keystone Neotropical timber forest tree.</title>
        <authorList>
            <person name="Silva-Junior O.B."/>
            <person name="Grattapaglia D."/>
            <person name="Novaes E."/>
            <person name="Collevatti R.G."/>
        </authorList>
    </citation>
    <scope>NUCLEOTIDE SEQUENCE [LARGE SCALE GENOMIC DNA]</scope>
    <source>
        <strain evidence="18">cv. UFG-1</strain>
    </source>
</reference>
<protein>
    <recommendedName>
        <fullName evidence="2">[histone H3]-lysine(4) N-trimethyltransferase</fullName>
        <ecNumber evidence="2">2.1.1.354</ecNumber>
    </recommendedName>
</protein>
<dbReference type="InterPro" id="IPR046341">
    <property type="entry name" value="SET_dom_sf"/>
</dbReference>
<keyword evidence="9" id="KW-0804">Transcription</keyword>
<dbReference type="PROSITE" id="PS50280">
    <property type="entry name" value="SET"/>
    <property type="match status" value="1"/>
</dbReference>
<evidence type="ECO:0000256" key="6">
    <source>
        <dbReference type="ARBA" id="ARBA00022853"/>
    </source>
</evidence>
<evidence type="ECO:0000256" key="11">
    <source>
        <dbReference type="ARBA" id="ARBA00047571"/>
    </source>
</evidence>
<keyword evidence="6" id="KW-0156">Chromatin regulator</keyword>
<feature type="domain" description="SET" evidence="14">
    <location>
        <begin position="942"/>
        <end position="1059"/>
    </location>
</feature>
<dbReference type="GO" id="GO:0003723">
    <property type="term" value="F:RNA binding"/>
    <property type="evidence" value="ECO:0007669"/>
    <property type="project" value="UniProtKB-KW"/>
</dbReference>
<dbReference type="SUPFAM" id="SSF82199">
    <property type="entry name" value="SET domain"/>
    <property type="match status" value="1"/>
</dbReference>